<dbReference type="Proteomes" id="UP000007151">
    <property type="component" value="Unassembled WGS sequence"/>
</dbReference>
<name>A0A212F3B0_DANPL</name>
<comment type="caution">
    <text evidence="2">The sequence shown here is derived from an EMBL/GenBank/DDBJ whole genome shotgun (WGS) entry which is preliminary data.</text>
</comment>
<organism evidence="2 3">
    <name type="scientific">Danaus plexippus plexippus</name>
    <dbReference type="NCBI Taxonomy" id="278856"/>
    <lineage>
        <taxon>Eukaryota</taxon>
        <taxon>Metazoa</taxon>
        <taxon>Ecdysozoa</taxon>
        <taxon>Arthropoda</taxon>
        <taxon>Hexapoda</taxon>
        <taxon>Insecta</taxon>
        <taxon>Pterygota</taxon>
        <taxon>Neoptera</taxon>
        <taxon>Endopterygota</taxon>
        <taxon>Lepidoptera</taxon>
        <taxon>Glossata</taxon>
        <taxon>Ditrysia</taxon>
        <taxon>Papilionoidea</taxon>
        <taxon>Nymphalidae</taxon>
        <taxon>Danainae</taxon>
        <taxon>Danaini</taxon>
        <taxon>Danaina</taxon>
        <taxon>Danaus</taxon>
        <taxon>Danaus</taxon>
    </lineage>
</organism>
<evidence type="ECO:0000256" key="1">
    <source>
        <dbReference type="SAM" id="MobiDB-lite"/>
    </source>
</evidence>
<protein>
    <submittedName>
        <fullName evidence="2">Uncharacterized protein</fullName>
    </submittedName>
</protein>
<dbReference type="STRING" id="278856.A0A212F3B0"/>
<dbReference type="InParanoid" id="A0A212F3B0"/>
<feature type="region of interest" description="Disordered" evidence="1">
    <location>
        <begin position="98"/>
        <end position="121"/>
    </location>
</feature>
<keyword evidence="3" id="KW-1185">Reference proteome</keyword>
<gene>
    <name evidence="2" type="ORF">KGM_211572</name>
</gene>
<feature type="compositionally biased region" description="Basic and acidic residues" evidence="1">
    <location>
        <begin position="101"/>
        <end position="114"/>
    </location>
</feature>
<proteinExistence type="predicted"/>
<dbReference type="KEGG" id="dpl:KGM_211572"/>
<dbReference type="EMBL" id="AGBW02010586">
    <property type="protein sequence ID" value="OWR48216.1"/>
    <property type="molecule type" value="Genomic_DNA"/>
</dbReference>
<feature type="region of interest" description="Disordered" evidence="1">
    <location>
        <begin position="55"/>
        <end position="74"/>
    </location>
</feature>
<sequence length="300" mass="33968">MSDVQPFVCDEPGCRYDIEIQNDIESNEAQNEDIVKIIDSYLNNVIDAVFVRDEAKTSNTSSSREDSRSNSDLADAFGSDIAQDVGFYMDEVTSNVTEGKNNVDKETVEKHEVEQVSQSEQKNKDIAAYENAFLTLNRDYDVSDDDDEPVLRDPKTMMMQEIELLTAVTSTDNVSSKQDQKTLAATSGVSTQVSRKSNLVRRCRVQGAKLLSCLRGLWWKRRLLGRRKECRGPGSIRGFCPLSPDARRRAASLLDQRNLRTPSPSRSVFWKFNTVNEALVHSSRWKDFGLKMSLNENDEF</sequence>
<reference evidence="2 3" key="1">
    <citation type="journal article" date="2011" name="Cell">
        <title>The monarch butterfly genome yields insights into long-distance migration.</title>
        <authorList>
            <person name="Zhan S."/>
            <person name="Merlin C."/>
            <person name="Boore J.L."/>
            <person name="Reppert S.M."/>
        </authorList>
    </citation>
    <scope>NUCLEOTIDE SEQUENCE [LARGE SCALE GENOMIC DNA]</scope>
    <source>
        <strain evidence="2">F-2</strain>
    </source>
</reference>
<dbReference type="AlphaFoldDB" id="A0A212F3B0"/>
<evidence type="ECO:0000313" key="3">
    <source>
        <dbReference type="Proteomes" id="UP000007151"/>
    </source>
</evidence>
<evidence type="ECO:0000313" key="2">
    <source>
        <dbReference type="EMBL" id="OWR48216.1"/>
    </source>
</evidence>
<accession>A0A212F3B0</accession>